<name>A0AA36NGE9_9DINO</name>
<dbReference type="InterPro" id="IPR041540">
    <property type="entry name" value="VATC"/>
</dbReference>
<organism evidence="2 3">
    <name type="scientific">Effrenium voratum</name>
    <dbReference type="NCBI Taxonomy" id="2562239"/>
    <lineage>
        <taxon>Eukaryota</taxon>
        <taxon>Sar</taxon>
        <taxon>Alveolata</taxon>
        <taxon>Dinophyceae</taxon>
        <taxon>Suessiales</taxon>
        <taxon>Symbiodiniaceae</taxon>
        <taxon>Effrenium</taxon>
    </lineage>
</organism>
<evidence type="ECO:0000313" key="3">
    <source>
        <dbReference type="Proteomes" id="UP001178507"/>
    </source>
</evidence>
<feature type="domain" description="Vms1-associating treble clef" evidence="1">
    <location>
        <begin position="318"/>
        <end position="357"/>
    </location>
</feature>
<accession>A0AA36NGE9</accession>
<dbReference type="Pfam" id="PF18716">
    <property type="entry name" value="VATC"/>
    <property type="match status" value="1"/>
</dbReference>
<dbReference type="EMBL" id="CAUJNA010003401">
    <property type="protein sequence ID" value="CAJ1401138.1"/>
    <property type="molecule type" value="Genomic_DNA"/>
</dbReference>
<reference evidence="2" key="1">
    <citation type="submission" date="2023-08" db="EMBL/GenBank/DDBJ databases">
        <authorList>
            <person name="Chen Y."/>
            <person name="Shah S."/>
            <person name="Dougan E. K."/>
            <person name="Thang M."/>
            <person name="Chan C."/>
        </authorList>
    </citation>
    <scope>NUCLEOTIDE SEQUENCE</scope>
</reference>
<keyword evidence="3" id="KW-1185">Reference proteome</keyword>
<protein>
    <recommendedName>
        <fullName evidence="1">Vms1-associating treble clef domain-containing protein</fullName>
    </recommendedName>
</protein>
<evidence type="ECO:0000313" key="2">
    <source>
        <dbReference type="EMBL" id="CAJ1401138.1"/>
    </source>
</evidence>
<proteinExistence type="predicted"/>
<dbReference type="Proteomes" id="UP001178507">
    <property type="component" value="Unassembled WGS sequence"/>
</dbReference>
<dbReference type="Gene3D" id="3.20.20.140">
    <property type="entry name" value="Metal-dependent hydrolases"/>
    <property type="match status" value="1"/>
</dbReference>
<dbReference type="AlphaFoldDB" id="A0AA36NGE9"/>
<evidence type="ECO:0000259" key="1">
    <source>
        <dbReference type="Pfam" id="PF18716"/>
    </source>
</evidence>
<comment type="caution">
    <text evidence="2">The sequence shown here is derived from an EMBL/GenBank/DDBJ whole genome shotgun (WGS) entry which is preliminary data.</text>
</comment>
<sequence>MVIMTLAGPLEPSDISGPLLCREWLINDQSELYLPEHGDLPVELGCLAKVRRWPLSSLQNLHLNKEDAAREVAHLGRNALVAVTTPSNFRRPGALAALQQVAAEAKIHIVVGTLPPVEVDFETQISAVLSDLACGFPSAASTDAKNLWPGFVGEVSGLDLAQLAVAFEAQRRQGVPVLVAGAVSRGILNFPVVWRHCAFFDVPTDSPMALKELQEFGAFVGFSAGTDVAWQDYPGRRPLRTEPDFVEAVKACGVNALISSGLRFRTDLTAFGGPGLAHALDLLKHAGVSTENVWANALSFLSFPWVAPAKPEKVTRQIECHWCGTRKMEGEHFSKMGFDYCSPSCIAKHRRAEFDPTKVRSYQG</sequence>
<gene>
    <name evidence="2" type="ORF">EVOR1521_LOCUS24344</name>
</gene>